<dbReference type="PROSITE" id="PS51118">
    <property type="entry name" value="HTH_HXLR"/>
    <property type="match status" value="1"/>
</dbReference>
<proteinExistence type="predicted"/>
<dbReference type="InterPro" id="IPR036388">
    <property type="entry name" value="WH-like_DNA-bd_sf"/>
</dbReference>
<evidence type="ECO:0000256" key="2">
    <source>
        <dbReference type="ARBA" id="ARBA00023125"/>
    </source>
</evidence>
<gene>
    <name evidence="5" type="ORF">DN068_02485</name>
</gene>
<dbReference type="OrthoDB" id="8231503at2"/>
<evidence type="ECO:0000313" key="6">
    <source>
        <dbReference type="Proteomes" id="UP000248745"/>
    </source>
</evidence>
<dbReference type="AlphaFoldDB" id="A0A2W2B335"/>
<dbReference type="Gene3D" id="1.10.10.10">
    <property type="entry name" value="Winged helix-like DNA-binding domain superfamily/Winged helix DNA-binding domain"/>
    <property type="match status" value="1"/>
</dbReference>
<keyword evidence="3" id="KW-0804">Transcription</keyword>
<accession>A0A2W2B335</accession>
<evidence type="ECO:0000256" key="1">
    <source>
        <dbReference type="ARBA" id="ARBA00023015"/>
    </source>
</evidence>
<sequence>MTTQNTSTECPASRLLKQLSGKWKPQIFLQVLNGPVRFNQLLRDLEGSNKQSLSTALREMEELGFLQRHIISEKPLHVEYHLSESGHQLIPIFRSIEDALKAI</sequence>
<reference evidence="5 6" key="1">
    <citation type="submission" date="2018-06" db="EMBL/GenBank/DDBJ databases">
        <title>Mucibacter soli gen. nov., sp. nov., a new member of the family Chitinophagaceae producing mucin.</title>
        <authorList>
            <person name="Kim M.-K."/>
            <person name="Park S."/>
            <person name="Kim T.-S."/>
            <person name="Joung Y."/>
            <person name="Han J.-H."/>
            <person name="Kim S.B."/>
        </authorList>
    </citation>
    <scope>NUCLEOTIDE SEQUENCE [LARGE SCALE GENOMIC DNA]</scope>
    <source>
        <strain evidence="5 6">R1-15</strain>
    </source>
</reference>
<dbReference type="EMBL" id="QKTW01000003">
    <property type="protein sequence ID" value="PZF74468.1"/>
    <property type="molecule type" value="Genomic_DNA"/>
</dbReference>
<dbReference type="Proteomes" id="UP000248745">
    <property type="component" value="Unassembled WGS sequence"/>
</dbReference>
<keyword evidence="2" id="KW-0238">DNA-binding</keyword>
<feature type="domain" description="HTH hxlR-type" evidence="4">
    <location>
        <begin position="10"/>
        <end position="103"/>
    </location>
</feature>
<keyword evidence="1" id="KW-0805">Transcription regulation</keyword>
<keyword evidence="6" id="KW-1185">Reference proteome</keyword>
<organism evidence="5 6">
    <name type="scientific">Taibaiella soli</name>
    <dbReference type="NCBI Taxonomy" id="1649169"/>
    <lineage>
        <taxon>Bacteria</taxon>
        <taxon>Pseudomonadati</taxon>
        <taxon>Bacteroidota</taxon>
        <taxon>Chitinophagia</taxon>
        <taxon>Chitinophagales</taxon>
        <taxon>Chitinophagaceae</taxon>
        <taxon>Taibaiella</taxon>
    </lineage>
</organism>
<dbReference type="SUPFAM" id="SSF46785">
    <property type="entry name" value="Winged helix' DNA-binding domain"/>
    <property type="match status" value="1"/>
</dbReference>
<dbReference type="Pfam" id="PF01638">
    <property type="entry name" value="HxlR"/>
    <property type="match status" value="1"/>
</dbReference>
<evidence type="ECO:0000313" key="5">
    <source>
        <dbReference type="EMBL" id="PZF74468.1"/>
    </source>
</evidence>
<name>A0A2W2B335_9BACT</name>
<dbReference type="RefSeq" id="WP_110997306.1">
    <property type="nucleotide sequence ID" value="NZ_QKTW01000003.1"/>
</dbReference>
<dbReference type="InterPro" id="IPR036390">
    <property type="entry name" value="WH_DNA-bd_sf"/>
</dbReference>
<dbReference type="GO" id="GO:0003677">
    <property type="term" value="F:DNA binding"/>
    <property type="evidence" value="ECO:0007669"/>
    <property type="project" value="UniProtKB-KW"/>
</dbReference>
<comment type="caution">
    <text evidence="5">The sequence shown here is derived from an EMBL/GenBank/DDBJ whole genome shotgun (WGS) entry which is preliminary data.</text>
</comment>
<evidence type="ECO:0000259" key="4">
    <source>
        <dbReference type="PROSITE" id="PS51118"/>
    </source>
</evidence>
<protein>
    <submittedName>
        <fullName evidence="5">Transcriptional regulator</fullName>
    </submittedName>
</protein>
<dbReference type="InterPro" id="IPR002577">
    <property type="entry name" value="HTH_HxlR"/>
</dbReference>
<dbReference type="PANTHER" id="PTHR33204">
    <property type="entry name" value="TRANSCRIPTIONAL REGULATOR, MARR FAMILY"/>
    <property type="match status" value="1"/>
</dbReference>
<evidence type="ECO:0000256" key="3">
    <source>
        <dbReference type="ARBA" id="ARBA00023163"/>
    </source>
</evidence>